<dbReference type="InterPro" id="IPR032508">
    <property type="entry name" value="FecR_C"/>
</dbReference>
<reference evidence="4 5" key="1">
    <citation type="submission" date="2016-11" db="EMBL/GenBank/DDBJ databases">
        <authorList>
            <person name="Jaros S."/>
            <person name="Januszkiewicz K."/>
            <person name="Wedrychowicz H."/>
        </authorList>
    </citation>
    <scope>NUCLEOTIDE SEQUENCE [LARGE SCALE GENOMIC DNA]</scope>
    <source>
        <strain evidence="4 5">DSM 26991</strain>
    </source>
</reference>
<evidence type="ECO:0000259" key="3">
    <source>
        <dbReference type="Pfam" id="PF16344"/>
    </source>
</evidence>
<keyword evidence="5" id="KW-1185">Reference proteome</keyword>
<dbReference type="Gene3D" id="2.60.120.1440">
    <property type="match status" value="1"/>
</dbReference>
<keyword evidence="1" id="KW-1133">Transmembrane helix</keyword>
<dbReference type="STRING" id="1297750.SAMN05444405_10353"/>
<organism evidence="4 5">
    <name type="scientific">Bacteroides luti</name>
    <dbReference type="NCBI Taxonomy" id="1297750"/>
    <lineage>
        <taxon>Bacteria</taxon>
        <taxon>Pseudomonadati</taxon>
        <taxon>Bacteroidota</taxon>
        <taxon>Bacteroidia</taxon>
        <taxon>Bacteroidales</taxon>
        <taxon>Bacteroidaceae</taxon>
        <taxon>Bacteroides</taxon>
    </lineage>
</organism>
<keyword evidence="1" id="KW-0472">Membrane</keyword>
<dbReference type="Pfam" id="PF16344">
    <property type="entry name" value="FecR_C"/>
    <property type="match status" value="1"/>
</dbReference>
<evidence type="ECO:0000256" key="1">
    <source>
        <dbReference type="SAM" id="Phobius"/>
    </source>
</evidence>
<gene>
    <name evidence="4" type="ORF">SAMN05444405_10353</name>
</gene>
<dbReference type="Pfam" id="PF04773">
    <property type="entry name" value="FecR"/>
    <property type="match status" value="1"/>
</dbReference>
<dbReference type="AlphaFoldDB" id="A0A1M4WDG1"/>
<dbReference type="InterPro" id="IPR006860">
    <property type="entry name" value="FecR"/>
</dbReference>
<dbReference type="Proteomes" id="UP000184509">
    <property type="component" value="Unassembled WGS sequence"/>
</dbReference>
<feature type="transmembrane region" description="Helical" evidence="1">
    <location>
        <begin position="81"/>
        <end position="104"/>
    </location>
</feature>
<accession>A0A1M4WDG1</accession>
<dbReference type="PANTHER" id="PTHR30273:SF2">
    <property type="entry name" value="PROTEIN FECR"/>
    <property type="match status" value="1"/>
</dbReference>
<evidence type="ECO:0000313" key="5">
    <source>
        <dbReference type="Proteomes" id="UP000184509"/>
    </source>
</evidence>
<sequence length="322" mass="36949">MIHNIDNIIARILSGESSSDDFLKFSEWLQMDEKNRTEFCQLKDYWDAEVSYSNHIGQALELKRIEEKIGKNDQRKKNRQLWIRVAPIAAVITLFLLISSVFYLQHEKESKPIEYFTYISGNHISTFTLPDHTKVTLNKNSKLTYTNLFGEKLRGVTLTGEAYFEVTKDPSRVFEVQMDDAAIRVLGTKFNVNTNLQNDIVATLVEGCIRFESGEQKVQLSPSQQLKFNRKSRKVGVENVETSCFTAWKDGLIKYQSLPLGDVVKSLEQLYNVKIAILNPKIKEIIVSGSFSSEESIEETLDVISGSLPVKWEKKEDVFYIR</sequence>
<protein>
    <submittedName>
        <fullName evidence="4">FecR family protein</fullName>
    </submittedName>
</protein>
<feature type="domain" description="Protein FecR C-terminal" evidence="3">
    <location>
        <begin position="255"/>
        <end position="321"/>
    </location>
</feature>
<dbReference type="InterPro" id="IPR012373">
    <property type="entry name" value="Ferrdict_sens_TM"/>
</dbReference>
<dbReference type="GO" id="GO:0016989">
    <property type="term" value="F:sigma factor antagonist activity"/>
    <property type="evidence" value="ECO:0007669"/>
    <property type="project" value="TreeGrafter"/>
</dbReference>
<evidence type="ECO:0000259" key="2">
    <source>
        <dbReference type="Pfam" id="PF04773"/>
    </source>
</evidence>
<dbReference type="Gene3D" id="3.55.50.30">
    <property type="match status" value="1"/>
</dbReference>
<proteinExistence type="predicted"/>
<dbReference type="PANTHER" id="PTHR30273">
    <property type="entry name" value="PERIPLASMIC SIGNAL SENSOR AND SIGMA FACTOR ACTIVATOR FECR-RELATED"/>
    <property type="match status" value="1"/>
</dbReference>
<dbReference type="OrthoDB" id="653086at2"/>
<feature type="domain" description="FecR protein" evidence="2">
    <location>
        <begin position="122"/>
        <end position="208"/>
    </location>
</feature>
<dbReference type="EMBL" id="FQTV01000003">
    <property type="protein sequence ID" value="SHE79103.1"/>
    <property type="molecule type" value="Genomic_DNA"/>
</dbReference>
<keyword evidence="1" id="KW-0812">Transmembrane</keyword>
<name>A0A1M4WDG1_9BACE</name>
<dbReference type="PIRSF" id="PIRSF018266">
    <property type="entry name" value="FecR"/>
    <property type="match status" value="1"/>
</dbReference>
<evidence type="ECO:0000313" key="4">
    <source>
        <dbReference type="EMBL" id="SHE79103.1"/>
    </source>
</evidence>
<dbReference type="RefSeq" id="WP_073399302.1">
    <property type="nucleotide sequence ID" value="NZ_FQTV01000003.1"/>
</dbReference>